<dbReference type="FunFam" id="3.50.50.60:FF:000145">
    <property type="entry name" value="tRNA uridine 5-carboxymethylaminomethyl modification enzyme"/>
    <property type="match status" value="1"/>
</dbReference>
<dbReference type="InterPro" id="IPR040131">
    <property type="entry name" value="MnmG_N"/>
</dbReference>
<reference evidence="6 7" key="1">
    <citation type="journal article" date="2015" name="Genome Biol. Evol.">
        <title>Phylogenomic analyses indicate that early fungi evolved digesting cell walls of algal ancestors of land plants.</title>
        <authorList>
            <person name="Chang Y."/>
            <person name="Wang S."/>
            <person name="Sekimoto S."/>
            <person name="Aerts A.L."/>
            <person name="Choi C."/>
            <person name="Clum A."/>
            <person name="LaButti K.M."/>
            <person name="Lindquist E.A."/>
            <person name="Yee Ngan C."/>
            <person name="Ohm R.A."/>
            <person name="Salamov A.A."/>
            <person name="Grigoriev I.V."/>
            <person name="Spatafora J.W."/>
            <person name="Berbee M.L."/>
        </authorList>
    </citation>
    <scope>NUCLEOTIDE SEQUENCE [LARGE SCALE GENOMIC DNA]</scope>
    <source>
        <strain evidence="6 7">NRRL 28638</strain>
    </source>
</reference>
<feature type="domain" description="tRNA uridine 5-carboxymethylaminomethyl modification enzyme C-terminal subdomain" evidence="5">
    <location>
        <begin position="473"/>
        <end position="543"/>
    </location>
</feature>
<dbReference type="Pfam" id="PF01134">
    <property type="entry name" value="GIDA"/>
    <property type="match status" value="1"/>
</dbReference>
<dbReference type="AlphaFoldDB" id="A0A137PI15"/>
<protein>
    <submittedName>
        <fullName evidence="6">GIDA-domain-containing protein</fullName>
    </submittedName>
</protein>
<keyword evidence="3" id="KW-0819">tRNA processing</keyword>
<evidence type="ECO:0000256" key="1">
    <source>
        <dbReference type="ARBA" id="ARBA00001974"/>
    </source>
</evidence>
<dbReference type="InterPro" id="IPR026904">
    <property type="entry name" value="MnmG_C"/>
</dbReference>
<name>A0A137PI15_CONC2</name>
<dbReference type="SMART" id="SM01228">
    <property type="entry name" value="GIDA_assoc_3"/>
    <property type="match status" value="1"/>
</dbReference>
<dbReference type="InterPro" id="IPR036188">
    <property type="entry name" value="FAD/NAD-bd_sf"/>
</dbReference>
<keyword evidence="2" id="KW-0285">Flavoprotein</keyword>
<dbReference type="InterPro" id="IPR002218">
    <property type="entry name" value="MnmG-rel"/>
</dbReference>
<keyword evidence="4" id="KW-0274">FAD</keyword>
<gene>
    <name evidence="6" type="ORF">CONCODRAFT_45805</name>
</gene>
<dbReference type="PANTHER" id="PTHR11806">
    <property type="entry name" value="GLUCOSE INHIBITED DIVISION PROTEIN A"/>
    <property type="match status" value="1"/>
</dbReference>
<dbReference type="EMBL" id="KQ964422">
    <property type="protein sequence ID" value="KXN74615.1"/>
    <property type="molecule type" value="Genomic_DNA"/>
</dbReference>
<evidence type="ECO:0000256" key="4">
    <source>
        <dbReference type="ARBA" id="ARBA00022827"/>
    </source>
</evidence>
<dbReference type="Pfam" id="PF21680">
    <property type="entry name" value="GIDA_C_1st"/>
    <property type="match status" value="1"/>
</dbReference>
<evidence type="ECO:0000259" key="5">
    <source>
        <dbReference type="SMART" id="SM01228"/>
    </source>
</evidence>
<dbReference type="STRING" id="796925.A0A137PI15"/>
<dbReference type="OMA" id="CNPAMGG"/>
<dbReference type="InterPro" id="IPR044920">
    <property type="entry name" value="MnmG_C_subdom_sf"/>
</dbReference>
<evidence type="ECO:0000256" key="2">
    <source>
        <dbReference type="ARBA" id="ARBA00022630"/>
    </source>
</evidence>
<dbReference type="GO" id="GO:0030488">
    <property type="term" value="P:tRNA methylation"/>
    <property type="evidence" value="ECO:0007669"/>
    <property type="project" value="TreeGrafter"/>
</dbReference>
<dbReference type="PANTHER" id="PTHR11806:SF0">
    <property type="entry name" value="PROTEIN MTO1 HOMOLOG, MITOCHONDRIAL"/>
    <property type="match status" value="1"/>
</dbReference>
<dbReference type="Gene3D" id="1.10.150.570">
    <property type="entry name" value="GidA associated domain, C-terminal subdomain"/>
    <property type="match status" value="1"/>
</dbReference>
<dbReference type="GO" id="GO:0050660">
    <property type="term" value="F:flavin adenine dinucleotide binding"/>
    <property type="evidence" value="ECO:0007669"/>
    <property type="project" value="InterPro"/>
</dbReference>
<dbReference type="GO" id="GO:0070899">
    <property type="term" value="P:mitochondrial tRNA wobble uridine modification"/>
    <property type="evidence" value="ECO:0007669"/>
    <property type="project" value="EnsemblFungi"/>
</dbReference>
<dbReference type="Pfam" id="PF13932">
    <property type="entry name" value="SAM_GIDA_C"/>
    <property type="match status" value="1"/>
</dbReference>
<dbReference type="OrthoDB" id="3329at2759"/>
<comment type="cofactor">
    <cofactor evidence="1">
        <name>FAD</name>
        <dbReference type="ChEBI" id="CHEBI:57692"/>
    </cofactor>
</comment>
<dbReference type="Gene3D" id="3.50.50.60">
    <property type="entry name" value="FAD/NAD(P)-binding domain"/>
    <property type="match status" value="1"/>
</dbReference>
<proteinExistence type="predicted"/>
<dbReference type="Proteomes" id="UP000070444">
    <property type="component" value="Unassembled WGS sequence"/>
</dbReference>
<evidence type="ECO:0000313" key="7">
    <source>
        <dbReference type="Proteomes" id="UP000070444"/>
    </source>
</evidence>
<dbReference type="InterPro" id="IPR049312">
    <property type="entry name" value="GIDA_C_N"/>
</dbReference>
<evidence type="ECO:0000313" key="6">
    <source>
        <dbReference type="EMBL" id="KXN74615.1"/>
    </source>
</evidence>
<accession>A0A137PI15</accession>
<dbReference type="SUPFAM" id="SSF51905">
    <property type="entry name" value="FAD/NAD(P)-binding domain"/>
    <property type="match status" value="1"/>
</dbReference>
<sequence>MLTNNVRRVIKNRVLYSTLTKAGKFPLNSGFFQVKHLSTTATKTASVTETSSFKPIIGQEVPFYDVIVIGGGHAGCEASAASARMGANTLLLTQKKDTIGELSCNPSLGGVGKGILVREVDALDGVCGKVGDLAGIQFTVLNRSKGPAVYGPRAQLDRKLYKHHMQQILNKQENLSIMEGSAFDITLEDGKIAGVELKDGTKIKCNNVILTTGTFLNGEIHIGLTVYPAGRIDEQPTIGLSESLMRAGFALGRMKTGTPPRLDGDTIDYTELKPQPGENPPTPFSFMHKSVPNANNQIMCHQTKTNEQSHQVIRGIIAGINAGCRAQGRVPFILDRGDAYIGVLIDDLVTKGVEEPYRIFTSRSEYRLCLRSDNADLRLTERGYQTGCVSQERYEATKSIQRQIQSGIETLRGIKHSSRHWNSLGFPISEKGHHQDAYEMLKFNGVKWDDFKNALPELGSWDPRVQESVWIEGMYQSYIDQQNDDIRNLKLNSSLQIPLAFDYEKLNLSTEDKTILSTVKPTTLQQAQSIPGLSPAAVIRLMKIVRKMKYYEYGNNA</sequence>
<dbReference type="InterPro" id="IPR047001">
    <property type="entry name" value="MnmG_C_subdom"/>
</dbReference>
<keyword evidence="7" id="KW-1185">Reference proteome</keyword>
<dbReference type="GO" id="GO:0005739">
    <property type="term" value="C:mitochondrion"/>
    <property type="evidence" value="ECO:0007669"/>
    <property type="project" value="EnsemblFungi"/>
</dbReference>
<organism evidence="6 7">
    <name type="scientific">Conidiobolus coronatus (strain ATCC 28846 / CBS 209.66 / NRRL 28638)</name>
    <name type="common">Delacroixia coronata</name>
    <dbReference type="NCBI Taxonomy" id="796925"/>
    <lineage>
        <taxon>Eukaryota</taxon>
        <taxon>Fungi</taxon>
        <taxon>Fungi incertae sedis</taxon>
        <taxon>Zoopagomycota</taxon>
        <taxon>Entomophthoromycotina</taxon>
        <taxon>Entomophthoromycetes</taxon>
        <taxon>Entomophthorales</taxon>
        <taxon>Ancylistaceae</taxon>
        <taxon>Conidiobolus</taxon>
    </lineage>
</organism>
<evidence type="ECO:0000256" key="3">
    <source>
        <dbReference type="ARBA" id="ARBA00022694"/>
    </source>
</evidence>